<keyword evidence="2" id="KW-1185">Reference proteome</keyword>
<evidence type="ECO:0000313" key="2">
    <source>
        <dbReference type="Proteomes" id="UP000253941"/>
    </source>
</evidence>
<dbReference type="EMBL" id="QPMH01000026">
    <property type="protein sequence ID" value="RDD60480.1"/>
    <property type="molecule type" value="Genomic_DNA"/>
</dbReference>
<comment type="caution">
    <text evidence="1">The sequence shown here is derived from an EMBL/GenBank/DDBJ whole genome shotgun (WGS) entry which is preliminary data.</text>
</comment>
<sequence length="69" mass="7995">MADLNDLQSRRDALVKKREGLVSRVRTGDKTVVYDLSQVNEALRELDRQIEQARGTQVRRVRIVSDKGW</sequence>
<dbReference type="Proteomes" id="UP000253941">
    <property type="component" value="Unassembled WGS sequence"/>
</dbReference>
<gene>
    <name evidence="1" type="ORF">DRB17_17935</name>
</gene>
<evidence type="ECO:0000313" key="1">
    <source>
        <dbReference type="EMBL" id="RDD60480.1"/>
    </source>
</evidence>
<reference evidence="1 2" key="1">
    <citation type="submission" date="2018-07" db="EMBL/GenBank/DDBJ databases">
        <title>Venubactetium sediminum gen. nov., sp. nov., isolated from a marine solar saltern.</title>
        <authorList>
            <person name="Wang S."/>
        </authorList>
    </citation>
    <scope>NUCLEOTIDE SEQUENCE [LARGE SCALE GENOMIC DNA]</scope>
    <source>
        <strain evidence="1 2">WD2A32</strain>
    </source>
</reference>
<dbReference type="NCBIfam" id="NF047331">
    <property type="entry name" value="phage_HTJ"/>
    <property type="match status" value="1"/>
</dbReference>
<organism evidence="1 2">
    <name type="scientific">Ferruginivarius sediminum</name>
    <dbReference type="NCBI Taxonomy" id="2661937"/>
    <lineage>
        <taxon>Bacteria</taxon>
        <taxon>Pseudomonadati</taxon>
        <taxon>Pseudomonadota</taxon>
        <taxon>Alphaproteobacteria</taxon>
        <taxon>Rhodospirillales</taxon>
        <taxon>Rhodospirillaceae</taxon>
        <taxon>Ferruginivarius</taxon>
    </lineage>
</organism>
<name>A0A369T577_9PROT</name>
<protein>
    <submittedName>
        <fullName evidence="1">Uncharacterized protein</fullName>
    </submittedName>
</protein>
<dbReference type="RefSeq" id="WP_114583605.1">
    <property type="nucleotide sequence ID" value="NZ_QPMH01000026.1"/>
</dbReference>
<proteinExistence type="predicted"/>
<accession>A0A369T577</accession>
<dbReference type="AlphaFoldDB" id="A0A369T577"/>